<reference evidence="7" key="1">
    <citation type="submission" date="2016-10" db="EMBL/GenBank/DDBJ databases">
        <authorList>
            <person name="de Groot N.N."/>
        </authorList>
    </citation>
    <scope>NUCLEOTIDE SEQUENCE [LARGE SCALE GENOMIC DNA]</scope>
    <source>
        <strain evidence="7">BP1-145</strain>
    </source>
</reference>
<feature type="binding site" evidence="5">
    <location>
        <position position="268"/>
    </location>
    <ligand>
        <name>(2E)-4-hydroxy-3-methylbut-2-enyl diphosphate</name>
        <dbReference type="ChEBI" id="CHEBI:128753"/>
    </ligand>
</feature>
<evidence type="ECO:0000256" key="3">
    <source>
        <dbReference type="ARBA" id="ARBA00023004"/>
    </source>
</evidence>
<feature type="binding site" evidence="5">
    <location>
        <position position="225"/>
    </location>
    <ligand>
        <name>(2E)-4-hydroxy-3-methylbut-2-enyl diphosphate</name>
        <dbReference type="ChEBI" id="CHEBI:128753"/>
    </ligand>
</feature>
<dbReference type="GO" id="GO:0016114">
    <property type="term" value="P:terpenoid biosynthetic process"/>
    <property type="evidence" value="ECO:0007669"/>
    <property type="project" value="UniProtKB-UniRule"/>
</dbReference>
<evidence type="ECO:0000313" key="7">
    <source>
        <dbReference type="Proteomes" id="UP000199134"/>
    </source>
</evidence>
<dbReference type="UniPathway" id="UPA00056">
    <property type="reaction ID" value="UER00097"/>
</dbReference>
<comment type="similarity">
    <text evidence="5">Belongs to the IspH family.</text>
</comment>
<dbReference type="Pfam" id="PF02401">
    <property type="entry name" value="LYTB"/>
    <property type="match status" value="1"/>
</dbReference>
<dbReference type="EMBL" id="FNIW01000028">
    <property type="protein sequence ID" value="SDO58153.1"/>
    <property type="molecule type" value="Genomic_DNA"/>
</dbReference>
<feature type="active site" description="Proton donor" evidence="5">
    <location>
        <position position="129"/>
    </location>
</feature>
<feature type="binding site" evidence="5">
    <location>
        <position position="226"/>
    </location>
    <ligand>
        <name>(2E)-4-hydroxy-3-methylbut-2-enyl diphosphate</name>
        <dbReference type="ChEBI" id="CHEBI:128753"/>
    </ligand>
</feature>
<dbReference type="EC" id="1.17.7.4" evidence="5"/>
<dbReference type="CDD" id="cd13944">
    <property type="entry name" value="lytB_ispH"/>
    <property type="match status" value="1"/>
</dbReference>
<feature type="binding site" evidence="5">
    <location>
        <position position="165"/>
    </location>
    <ligand>
        <name>(2E)-4-hydroxy-3-methylbut-2-enyl diphosphate</name>
        <dbReference type="ChEBI" id="CHEBI:128753"/>
    </ligand>
</feature>
<dbReference type="PANTHER" id="PTHR30426:SF0">
    <property type="entry name" value="4-HYDROXY-3-METHYLBUT-2-ENYL DIPHOSPHATE REDUCTASE"/>
    <property type="match status" value="1"/>
</dbReference>
<comment type="pathway">
    <text evidence="5">Isoprenoid biosynthesis; isopentenyl diphosphate biosynthesis via DXP pathway; isopentenyl diphosphate from 1-deoxy-D-xylulose 5-phosphate: step 6/6.</text>
</comment>
<comment type="function">
    <text evidence="5">Catalyzes the conversion of 1-hydroxy-2-methyl-2-(E)-butenyl 4-diphosphate (HMBPP) into a mixture of isopentenyl diphosphate (IPP) and dimethylallyl diphosphate (DMAPP). Acts in the terminal step of the DOXP/MEP pathway for isoprenoid precursor biosynthesis.</text>
</comment>
<dbReference type="GO" id="GO:0046872">
    <property type="term" value="F:metal ion binding"/>
    <property type="evidence" value="ECO:0007669"/>
    <property type="project" value="UniProtKB-KW"/>
</dbReference>
<dbReference type="NCBIfam" id="TIGR00216">
    <property type="entry name" value="ispH_lytB"/>
    <property type="match status" value="1"/>
</dbReference>
<keyword evidence="4 5" id="KW-0411">Iron-sulfur</keyword>
<dbReference type="OrthoDB" id="9777362at2"/>
<evidence type="ECO:0000256" key="5">
    <source>
        <dbReference type="HAMAP-Rule" id="MF_00191"/>
    </source>
</evidence>
<dbReference type="Gene3D" id="3.40.50.11270">
    <property type="match status" value="1"/>
</dbReference>
<keyword evidence="2 5" id="KW-0479">Metal-binding</keyword>
<sequence>MIQIEIDNGSGFCFGVTTAIKKAEEELARGEKLYCLGDIVHNGMECERLRQMGLITINHEEMRELHDVKVLLRAHGEPPETYELARRNNIEIIDATCPVVLKLQKRIKEQYDANLQSQIVIFGKKGHAEVLGLVGQTQSSAIVIENFDEVTKLDFSRDIYLYSQTTKSLDEFHRIIDYIQAHISPNAKFQSFDTICRSVANRMPNISQFAAKHDLVLFVCGRKSSNGKVLYNECLRVNPNTHLVEGPEEIASQWLEGINTVGICGATSTPKWLMEQCRDKLLMFDV</sequence>
<keyword evidence="1 5" id="KW-0004">4Fe-4S</keyword>
<dbReference type="GO" id="GO:0019288">
    <property type="term" value="P:isopentenyl diphosphate biosynthetic process, methylerythritol 4-phosphate pathway"/>
    <property type="evidence" value="ECO:0007669"/>
    <property type="project" value="UniProtKB-UniRule"/>
</dbReference>
<accession>A0A1H0KQV8</accession>
<feature type="binding site" evidence="5">
    <location>
        <position position="268"/>
    </location>
    <ligand>
        <name>dimethylallyl diphosphate</name>
        <dbReference type="ChEBI" id="CHEBI:57623"/>
    </ligand>
</feature>
<gene>
    <name evidence="5" type="primary">ispH</name>
    <name evidence="6" type="ORF">SAMN04487900_12824</name>
</gene>
<feature type="binding site" evidence="5">
    <location>
        <position position="226"/>
    </location>
    <ligand>
        <name>isopentenyl diphosphate</name>
        <dbReference type="ChEBI" id="CHEBI:128769"/>
    </ligand>
</feature>
<dbReference type="Proteomes" id="UP000199134">
    <property type="component" value="Unassembled WGS sequence"/>
</dbReference>
<dbReference type="PANTHER" id="PTHR30426">
    <property type="entry name" value="4-HYDROXY-3-METHYLBUT-2-ENYL DIPHOSPHATE REDUCTASE"/>
    <property type="match status" value="1"/>
</dbReference>
<keyword evidence="5" id="KW-0414">Isoprene biosynthesis</keyword>
<comment type="pathway">
    <text evidence="5">Isoprenoid biosynthesis; dimethylallyl diphosphate biosynthesis; dimethylallyl diphosphate from (2E)-4-hydroxy-3-methylbutenyl diphosphate: step 1/1.</text>
</comment>
<feature type="binding site" evidence="5">
    <location>
        <position position="127"/>
    </location>
    <ligand>
        <name>(2E)-4-hydroxy-3-methylbut-2-enyl diphosphate</name>
        <dbReference type="ChEBI" id="CHEBI:128753"/>
    </ligand>
</feature>
<name>A0A1H0KQV8_9BACT</name>
<feature type="binding site" evidence="5">
    <location>
        <position position="75"/>
    </location>
    <ligand>
        <name>dimethylallyl diphosphate</name>
        <dbReference type="ChEBI" id="CHEBI:57623"/>
    </ligand>
</feature>
<feature type="binding site" evidence="5">
    <location>
        <position position="41"/>
    </location>
    <ligand>
        <name>isopentenyl diphosphate</name>
        <dbReference type="ChEBI" id="CHEBI:128769"/>
    </ligand>
</feature>
<evidence type="ECO:0000256" key="2">
    <source>
        <dbReference type="ARBA" id="ARBA00022723"/>
    </source>
</evidence>
<feature type="binding site" evidence="5">
    <location>
        <position position="97"/>
    </location>
    <ligand>
        <name>[4Fe-4S] cluster</name>
        <dbReference type="ChEBI" id="CHEBI:49883"/>
    </ligand>
</feature>
<keyword evidence="5" id="KW-0560">Oxidoreductase</keyword>
<feature type="binding site" evidence="5">
    <location>
        <position position="224"/>
    </location>
    <ligand>
        <name>isopentenyl diphosphate</name>
        <dbReference type="ChEBI" id="CHEBI:128769"/>
    </ligand>
</feature>
<evidence type="ECO:0000313" key="6">
    <source>
        <dbReference type="EMBL" id="SDO58153.1"/>
    </source>
</evidence>
<feature type="binding site" evidence="5">
    <location>
        <position position="225"/>
    </location>
    <ligand>
        <name>isopentenyl diphosphate</name>
        <dbReference type="ChEBI" id="CHEBI:128769"/>
    </ligand>
</feature>
<feature type="binding site" evidence="5">
    <location>
        <position position="127"/>
    </location>
    <ligand>
        <name>dimethylallyl diphosphate</name>
        <dbReference type="ChEBI" id="CHEBI:57623"/>
    </ligand>
</feature>
<feature type="binding site" evidence="5">
    <location>
        <position position="127"/>
    </location>
    <ligand>
        <name>isopentenyl diphosphate</name>
        <dbReference type="ChEBI" id="CHEBI:128769"/>
    </ligand>
</feature>
<dbReference type="GO" id="GO:0051745">
    <property type="term" value="F:4-hydroxy-3-methylbut-2-enyl diphosphate reductase activity"/>
    <property type="evidence" value="ECO:0007669"/>
    <property type="project" value="UniProtKB-UniRule"/>
</dbReference>
<dbReference type="NCBIfam" id="NF002187">
    <property type="entry name" value="PRK01045.1-1"/>
    <property type="match status" value="1"/>
</dbReference>
<feature type="binding site" evidence="5">
    <location>
        <position position="41"/>
    </location>
    <ligand>
        <name>(2E)-4-hydroxy-3-methylbut-2-enyl diphosphate</name>
        <dbReference type="ChEBI" id="CHEBI:128753"/>
    </ligand>
</feature>
<feature type="binding site" evidence="5">
    <location>
        <position position="196"/>
    </location>
    <ligand>
        <name>[4Fe-4S] cluster</name>
        <dbReference type="ChEBI" id="CHEBI:49883"/>
    </ligand>
</feature>
<feature type="binding site" evidence="5">
    <location>
        <position position="225"/>
    </location>
    <ligand>
        <name>dimethylallyl diphosphate</name>
        <dbReference type="ChEBI" id="CHEBI:57623"/>
    </ligand>
</feature>
<dbReference type="Gene3D" id="3.40.1010.20">
    <property type="entry name" value="4-hydroxy-3-methylbut-2-enyl diphosphate reductase, catalytic domain"/>
    <property type="match status" value="2"/>
</dbReference>
<dbReference type="RefSeq" id="WP_091855042.1">
    <property type="nucleotide sequence ID" value="NZ_CP091791.1"/>
</dbReference>
<feature type="binding site" evidence="5">
    <location>
        <position position="224"/>
    </location>
    <ligand>
        <name>(2E)-4-hydroxy-3-methylbut-2-enyl diphosphate</name>
        <dbReference type="ChEBI" id="CHEBI:128753"/>
    </ligand>
</feature>
<feature type="binding site" evidence="5">
    <location>
        <position position="226"/>
    </location>
    <ligand>
        <name>dimethylallyl diphosphate</name>
        <dbReference type="ChEBI" id="CHEBI:57623"/>
    </ligand>
</feature>
<comment type="cofactor">
    <cofactor evidence="5">
        <name>[4Fe-4S] cluster</name>
        <dbReference type="ChEBI" id="CHEBI:49883"/>
    </cofactor>
    <text evidence="5">Binds 1 [4Fe-4S] cluster per subunit.</text>
</comment>
<dbReference type="UniPathway" id="UPA00059">
    <property type="reaction ID" value="UER00105"/>
</dbReference>
<feature type="binding site" evidence="5">
    <location>
        <position position="13"/>
    </location>
    <ligand>
        <name>[4Fe-4S] cluster</name>
        <dbReference type="ChEBI" id="CHEBI:49883"/>
    </ligand>
</feature>
<dbReference type="HAMAP" id="MF_00191">
    <property type="entry name" value="IspH"/>
    <property type="match status" value="1"/>
</dbReference>
<organism evidence="6 7">
    <name type="scientific">Prevotella communis</name>
    <dbReference type="NCBI Taxonomy" id="2913614"/>
    <lineage>
        <taxon>Bacteria</taxon>
        <taxon>Pseudomonadati</taxon>
        <taxon>Bacteroidota</taxon>
        <taxon>Bacteroidia</taxon>
        <taxon>Bacteroidales</taxon>
        <taxon>Prevotellaceae</taxon>
        <taxon>Prevotella</taxon>
    </lineage>
</organism>
<feature type="binding site" evidence="5">
    <location>
        <position position="75"/>
    </location>
    <ligand>
        <name>(2E)-4-hydroxy-3-methylbut-2-enyl diphosphate</name>
        <dbReference type="ChEBI" id="CHEBI:128753"/>
    </ligand>
</feature>
<feature type="binding site" evidence="5">
    <location>
        <position position="41"/>
    </location>
    <ligand>
        <name>dimethylallyl diphosphate</name>
        <dbReference type="ChEBI" id="CHEBI:57623"/>
    </ligand>
</feature>
<dbReference type="GO" id="GO:0051539">
    <property type="term" value="F:4 iron, 4 sulfur cluster binding"/>
    <property type="evidence" value="ECO:0007669"/>
    <property type="project" value="UniProtKB-UniRule"/>
</dbReference>
<comment type="catalytic activity">
    <reaction evidence="5">
        <text>dimethylallyl diphosphate + 2 oxidized [2Fe-2S]-[ferredoxin] + H2O = (2E)-4-hydroxy-3-methylbut-2-enyl diphosphate + 2 reduced [2Fe-2S]-[ferredoxin] + 2 H(+)</text>
        <dbReference type="Rhea" id="RHEA:24825"/>
        <dbReference type="Rhea" id="RHEA-COMP:10000"/>
        <dbReference type="Rhea" id="RHEA-COMP:10001"/>
        <dbReference type="ChEBI" id="CHEBI:15377"/>
        <dbReference type="ChEBI" id="CHEBI:15378"/>
        <dbReference type="ChEBI" id="CHEBI:33737"/>
        <dbReference type="ChEBI" id="CHEBI:33738"/>
        <dbReference type="ChEBI" id="CHEBI:57623"/>
        <dbReference type="ChEBI" id="CHEBI:128753"/>
        <dbReference type="EC" id="1.17.7.4"/>
    </reaction>
</comment>
<dbReference type="AlphaFoldDB" id="A0A1H0KQV8"/>
<keyword evidence="3 5" id="KW-0408">Iron</keyword>
<comment type="catalytic activity">
    <reaction evidence="5">
        <text>isopentenyl diphosphate + 2 oxidized [2Fe-2S]-[ferredoxin] + H2O = (2E)-4-hydroxy-3-methylbut-2-enyl diphosphate + 2 reduced [2Fe-2S]-[ferredoxin] + 2 H(+)</text>
        <dbReference type="Rhea" id="RHEA:24488"/>
        <dbReference type="Rhea" id="RHEA-COMP:10000"/>
        <dbReference type="Rhea" id="RHEA-COMP:10001"/>
        <dbReference type="ChEBI" id="CHEBI:15377"/>
        <dbReference type="ChEBI" id="CHEBI:15378"/>
        <dbReference type="ChEBI" id="CHEBI:33737"/>
        <dbReference type="ChEBI" id="CHEBI:33738"/>
        <dbReference type="ChEBI" id="CHEBI:128753"/>
        <dbReference type="ChEBI" id="CHEBI:128769"/>
        <dbReference type="EC" id="1.17.7.4"/>
    </reaction>
</comment>
<dbReference type="GO" id="GO:0050992">
    <property type="term" value="P:dimethylallyl diphosphate biosynthetic process"/>
    <property type="evidence" value="ECO:0007669"/>
    <property type="project" value="UniProtKB-UniRule"/>
</dbReference>
<feature type="binding site" evidence="5">
    <location>
        <position position="224"/>
    </location>
    <ligand>
        <name>dimethylallyl diphosphate</name>
        <dbReference type="ChEBI" id="CHEBI:57623"/>
    </ligand>
</feature>
<evidence type="ECO:0000256" key="1">
    <source>
        <dbReference type="ARBA" id="ARBA00022485"/>
    </source>
</evidence>
<protein>
    <recommendedName>
        <fullName evidence="5">4-hydroxy-3-methylbut-2-enyl diphosphate reductase</fullName>
        <shortName evidence="5">HMBPP reductase</shortName>
        <ecNumber evidence="5">1.17.7.4</ecNumber>
    </recommendedName>
</protein>
<feature type="binding site" evidence="5">
    <location>
        <position position="75"/>
    </location>
    <ligand>
        <name>isopentenyl diphosphate</name>
        <dbReference type="ChEBI" id="CHEBI:128769"/>
    </ligand>
</feature>
<feature type="binding site" evidence="5">
    <location>
        <position position="268"/>
    </location>
    <ligand>
        <name>isopentenyl diphosphate</name>
        <dbReference type="ChEBI" id="CHEBI:128769"/>
    </ligand>
</feature>
<comment type="caution">
    <text evidence="6">The sequence shown here is derived from an EMBL/GenBank/DDBJ whole genome shotgun (WGS) entry which is preliminary data.</text>
</comment>
<proteinExistence type="inferred from homology"/>
<evidence type="ECO:0000256" key="4">
    <source>
        <dbReference type="ARBA" id="ARBA00023014"/>
    </source>
</evidence>
<dbReference type="InterPro" id="IPR003451">
    <property type="entry name" value="LytB/IspH"/>
</dbReference>